<dbReference type="AlphaFoldDB" id="A0A550C8E0"/>
<gene>
    <name evidence="1" type="ORF">BD626DRAFT_89335</name>
</gene>
<reference evidence="1 2" key="1">
    <citation type="journal article" date="2019" name="New Phytol.">
        <title>Comparative genomics reveals unique wood-decay strategies and fruiting body development in the Schizophyllaceae.</title>
        <authorList>
            <person name="Almasi E."/>
            <person name="Sahu N."/>
            <person name="Krizsan K."/>
            <person name="Balint B."/>
            <person name="Kovacs G.M."/>
            <person name="Kiss B."/>
            <person name="Cseklye J."/>
            <person name="Drula E."/>
            <person name="Henrissat B."/>
            <person name="Nagy I."/>
            <person name="Chovatia M."/>
            <person name="Adam C."/>
            <person name="LaButti K."/>
            <person name="Lipzen A."/>
            <person name="Riley R."/>
            <person name="Grigoriev I.V."/>
            <person name="Nagy L.G."/>
        </authorList>
    </citation>
    <scope>NUCLEOTIDE SEQUENCE [LARGE SCALE GENOMIC DNA]</scope>
    <source>
        <strain evidence="1 2">NL-1724</strain>
    </source>
</reference>
<comment type="caution">
    <text evidence="1">The sequence shown here is derived from an EMBL/GenBank/DDBJ whole genome shotgun (WGS) entry which is preliminary data.</text>
</comment>
<dbReference type="InterPro" id="IPR036047">
    <property type="entry name" value="F-box-like_dom_sf"/>
</dbReference>
<keyword evidence="2" id="KW-1185">Reference proteome</keyword>
<name>A0A550C8E0_9AGAR</name>
<organism evidence="1 2">
    <name type="scientific">Schizophyllum amplum</name>
    <dbReference type="NCBI Taxonomy" id="97359"/>
    <lineage>
        <taxon>Eukaryota</taxon>
        <taxon>Fungi</taxon>
        <taxon>Dikarya</taxon>
        <taxon>Basidiomycota</taxon>
        <taxon>Agaricomycotina</taxon>
        <taxon>Agaricomycetes</taxon>
        <taxon>Agaricomycetidae</taxon>
        <taxon>Agaricales</taxon>
        <taxon>Schizophyllaceae</taxon>
        <taxon>Schizophyllum</taxon>
    </lineage>
</organism>
<sequence>MMSRLQGTLGENLRPRRLLRKLSDLGRRSRSKVRGEERTAVPVFRLLELSSDVVEVIIRCSRPMDVLSMRRTCTALNVASRQRQSWIVIAQSVAAAHKMPLSLSTIAMMTVQDLERFATSPARSLRALIAASKSRGRSKKIPKLRSRQASIFPPILPGYSYDMDLDISLLLGGGYLLVTKTLTGDIALWRLDVDGPVEIAALPFSARAGPGMLKPLSYCIVNAYQFWGDGTVLRIVTHATPEQSTECWRISV</sequence>
<evidence type="ECO:0000313" key="2">
    <source>
        <dbReference type="Proteomes" id="UP000320762"/>
    </source>
</evidence>
<dbReference type="OrthoDB" id="2917327at2759"/>
<accession>A0A550C8E0</accession>
<evidence type="ECO:0000313" key="1">
    <source>
        <dbReference type="EMBL" id="TRM61062.1"/>
    </source>
</evidence>
<proteinExistence type="predicted"/>
<dbReference type="SUPFAM" id="SSF81383">
    <property type="entry name" value="F-box domain"/>
    <property type="match status" value="1"/>
</dbReference>
<dbReference type="EMBL" id="VDMD01000018">
    <property type="protein sequence ID" value="TRM61062.1"/>
    <property type="molecule type" value="Genomic_DNA"/>
</dbReference>
<protein>
    <recommendedName>
        <fullName evidence="3">F-box domain-containing protein</fullName>
    </recommendedName>
</protein>
<evidence type="ECO:0008006" key="3">
    <source>
        <dbReference type="Google" id="ProtNLM"/>
    </source>
</evidence>
<dbReference type="Proteomes" id="UP000320762">
    <property type="component" value="Unassembled WGS sequence"/>
</dbReference>